<sequence length="496" mass="57633">MISESIENLNNKMMLQKIHESQETLATGSYQICTQGLFDFLGQDHLTETEHFQSMTSNTIENIRSKLQKRETKFQDKDGQQKITTFGSSNPNTIQGMDESNCSTNLITSSITYNNQQQYKKQISQNPAISQIKKEESDQPKIFIQYEENKDFDLFTFSPLKMRNLKSEIQQKQQNNLFEDNNFLIKEQNLLMLNQVVEQAESIEIDLSDREDDFHHDFNGFKLQKQDSHNLNLELPLIVQPCQLESNQQQILDNLLSQEIDISHISQNISNISQQSVGDDNMIKCYSGNNLNIQNKEIPSLKRQSSEPLTQSIYKDKLISSNSSISQRCSNKKIKQKCKIDKKQNKKNQNQESLTSSLSIPSEKQSHTSSKKQENQLYCRIGKLFFRYLKLKRDSCLLKSDKSGALLYKQYKDLFKNTFNNLKQKQNFDSFLQEQQENEKIQGLQAQFSEFLDSKIDQSCKIDQDNTTQVTALDFQKIKEIFSKSQYKILKSPKNK</sequence>
<accession>I7LT90</accession>
<protein>
    <submittedName>
        <fullName evidence="2">Uncharacterized protein</fullName>
    </submittedName>
</protein>
<reference evidence="3" key="1">
    <citation type="journal article" date="2006" name="PLoS Biol.">
        <title>Macronuclear genome sequence of the ciliate Tetrahymena thermophila, a model eukaryote.</title>
        <authorList>
            <person name="Eisen J.A."/>
            <person name="Coyne R.S."/>
            <person name="Wu M."/>
            <person name="Wu D."/>
            <person name="Thiagarajan M."/>
            <person name="Wortman J.R."/>
            <person name="Badger J.H."/>
            <person name="Ren Q."/>
            <person name="Amedeo P."/>
            <person name="Jones K.M."/>
            <person name="Tallon L.J."/>
            <person name="Delcher A.L."/>
            <person name="Salzberg S.L."/>
            <person name="Silva J.C."/>
            <person name="Haas B.J."/>
            <person name="Majoros W.H."/>
            <person name="Farzad M."/>
            <person name="Carlton J.M."/>
            <person name="Smith R.K. Jr."/>
            <person name="Garg J."/>
            <person name="Pearlman R.E."/>
            <person name="Karrer K.M."/>
            <person name="Sun L."/>
            <person name="Manning G."/>
            <person name="Elde N.C."/>
            <person name="Turkewitz A.P."/>
            <person name="Asai D.J."/>
            <person name="Wilkes D.E."/>
            <person name="Wang Y."/>
            <person name="Cai H."/>
            <person name="Collins K."/>
            <person name="Stewart B.A."/>
            <person name="Lee S.R."/>
            <person name="Wilamowska K."/>
            <person name="Weinberg Z."/>
            <person name="Ruzzo W.L."/>
            <person name="Wloga D."/>
            <person name="Gaertig J."/>
            <person name="Frankel J."/>
            <person name="Tsao C.-C."/>
            <person name="Gorovsky M.A."/>
            <person name="Keeling P.J."/>
            <person name="Waller R.F."/>
            <person name="Patron N.J."/>
            <person name="Cherry J.M."/>
            <person name="Stover N.A."/>
            <person name="Krieger C.J."/>
            <person name="del Toro C."/>
            <person name="Ryder H.F."/>
            <person name="Williamson S.C."/>
            <person name="Barbeau R.A."/>
            <person name="Hamilton E.P."/>
            <person name="Orias E."/>
        </authorList>
    </citation>
    <scope>NUCLEOTIDE SEQUENCE [LARGE SCALE GENOMIC DNA]</scope>
    <source>
        <strain evidence="3">SB210</strain>
    </source>
</reference>
<dbReference type="AlphaFoldDB" id="I7LT90"/>
<dbReference type="KEGG" id="tet:TTHERM_00600000"/>
<dbReference type="GeneID" id="7844814"/>
<evidence type="ECO:0000313" key="2">
    <source>
        <dbReference type="EMBL" id="EAR84811.2"/>
    </source>
</evidence>
<feature type="compositionally biased region" description="Polar residues" evidence="1">
    <location>
        <begin position="352"/>
        <end position="363"/>
    </location>
</feature>
<gene>
    <name evidence="2" type="ORF">TTHERM_00600000</name>
</gene>
<keyword evidence="3" id="KW-1185">Reference proteome</keyword>
<proteinExistence type="predicted"/>
<evidence type="ECO:0000256" key="1">
    <source>
        <dbReference type="SAM" id="MobiDB-lite"/>
    </source>
</evidence>
<dbReference type="RefSeq" id="XP_001032474.2">
    <property type="nucleotide sequence ID" value="XM_001032474.2"/>
</dbReference>
<organism evidence="2 3">
    <name type="scientific">Tetrahymena thermophila (strain SB210)</name>
    <dbReference type="NCBI Taxonomy" id="312017"/>
    <lineage>
        <taxon>Eukaryota</taxon>
        <taxon>Sar</taxon>
        <taxon>Alveolata</taxon>
        <taxon>Ciliophora</taxon>
        <taxon>Intramacronucleata</taxon>
        <taxon>Oligohymenophorea</taxon>
        <taxon>Hymenostomatida</taxon>
        <taxon>Tetrahymenina</taxon>
        <taxon>Tetrahymenidae</taxon>
        <taxon>Tetrahymena</taxon>
    </lineage>
</organism>
<feature type="region of interest" description="Disordered" evidence="1">
    <location>
        <begin position="336"/>
        <end position="371"/>
    </location>
</feature>
<evidence type="ECO:0000313" key="3">
    <source>
        <dbReference type="Proteomes" id="UP000009168"/>
    </source>
</evidence>
<dbReference type="EMBL" id="GG662620">
    <property type="protein sequence ID" value="EAR84811.2"/>
    <property type="molecule type" value="Genomic_DNA"/>
</dbReference>
<dbReference type="Proteomes" id="UP000009168">
    <property type="component" value="Unassembled WGS sequence"/>
</dbReference>
<name>I7LT90_TETTS</name>
<dbReference type="InParanoid" id="I7LT90"/>